<keyword evidence="2" id="KW-1185">Reference proteome</keyword>
<dbReference type="InterPro" id="IPR043148">
    <property type="entry name" value="TagF_C"/>
</dbReference>
<organism evidence="1 2">
    <name type="scientific">Legionella cardiaca</name>
    <dbReference type="NCBI Taxonomy" id="1071983"/>
    <lineage>
        <taxon>Bacteria</taxon>
        <taxon>Pseudomonadati</taxon>
        <taxon>Pseudomonadota</taxon>
        <taxon>Gammaproteobacteria</taxon>
        <taxon>Legionellales</taxon>
        <taxon>Legionellaceae</taxon>
        <taxon>Legionella</taxon>
    </lineage>
</organism>
<protein>
    <submittedName>
        <fullName evidence="1">Uncharacterized protein</fullName>
    </submittedName>
</protein>
<sequence length="479" mass="54997">MPLKFIKTKFNSFLNKGKSKPILIFISSYTDTPVLSMLANQLIEKQENVLFIMRNHDEQLLAKIKLFIPNFTNKYLVIEHEAKEISPINENEIPFERIAKKYEDFDLCLNTLKALYILQYTELFIAQQLILKIQPKILIVPEDGISANSCLIHAAIQSKIPVLNVPYGYGSHYDLENALHQKQIKGELYTAEEGAGKAVKKYYPHWVKSGKFAGAILLNPHFILAMEELKLAIQNPWTVHGGAATKIAVESQIMLKHYINEGIPSQKLSLTGTPYCDYLKTRIDVDKRYQEVFLRSEKIAKDKTSILICWPPSYHAERAEQCQYATYEELTITVISYLAKLKNVTVTLTIHPAVQPEFVKLLKEFNVKISTDYILSELIKHDIYVSCFSSTIRWAIAAAKPVINYDFYQFNLLDYQEAPGVLNAKSFAEFQQLANKLTADEDYYQKIALLQKRHAEDWGILDGLNFERIYSLIKQLSHT</sequence>
<dbReference type="Proteomes" id="UP001222087">
    <property type="component" value="Chromosome"/>
</dbReference>
<dbReference type="SUPFAM" id="SSF53756">
    <property type="entry name" value="UDP-Glycosyltransferase/glycogen phosphorylase"/>
    <property type="match status" value="1"/>
</dbReference>
<evidence type="ECO:0000313" key="1">
    <source>
        <dbReference type="EMBL" id="WED41903.1"/>
    </source>
</evidence>
<dbReference type="Gene3D" id="3.40.50.12580">
    <property type="match status" value="1"/>
</dbReference>
<proteinExistence type="predicted"/>
<accession>A0ABY8AMV8</accession>
<dbReference type="RefSeq" id="WP_275087727.1">
    <property type="nucleotide sequence ID" value="NZ_CP119078.1"/>
</dbReference>
<evidence type="ECO:0000313" key="2">
    <source>
        <dbReference type="Proteomes" id="UP001222087"/>
    </source>
</evidence>
<reference evidence="1 2" key="1">
    <citation type="submission" date="2023-02" db="EMBL/GenBank/DDBJ databases">
        <title>Genome Sequence of L. cardiaca H63T.</title>
        <authorList>
            <person name="Lopez A.E."/>
            <person name="Cianciotto N.P."/>
        </authorList>
    </citation>
    <scope>NUCLEOTIDE SEQUENCE [LARGE SCALE GENOMIC DNA]</scope>
    <source>
        <strain evidence="1 2">H63</strain>
    </source>
</reference>
<gene>
    <name evidence="1" type="ORF">PXX05_08135</name>
</gene>
<name>A0ABY8AMV8_9GAMM</name>
<dbReference type="EMBL" id="CP119078">
    <property type="protein sequence ID" value="WED41903.1"/>
    <property type="molecule type" value="Genomic_DNA"/>
</dbReference>